<dbReference type="Proteomes" id="UP000187406">
    <property type="component" value="Unassembled WGS sequence"/>
</dbReference>
<dbReference type="InterPro" id="IPR009737">
    <property type="entry name" value="Aim32/Apd1-like"/>
</dbReference>
<evidence type="ECO:0000313" key="3">
    <source>
        <dbReference type="Proteomes" id="UP000187406"/>
    </source>
</evidence>
<feature type="transmembrane region" description="Helical" evidence="1">
    <location>
        <begin position="182"/>
        <end position="201"/>
    </location>
</feature>
<organism evidence="2 3">
    <name type="scientific">Cephalotus follicularis</name>
    <name type="common">Albany pitcher plant</name>
    <dbReference type="NCBI Taxonomy" id="3775"/>
    <lineage>
        <taxon>Eukaryota</taxon>
        <taxon>Viridiplantae</taxon>
        <taxon>Streptophyta</taxon>
        <taxon>Embryophyta</taxon>
        <taxon>Tracheophyta</taxon>
        <taxon>Spermatophyta</taxon>
        <taxon>Magnoliopsida</taxon>
        <taxon>eudicotyledons</taxon>
        <taxon>Gunneridae</taxon>
        <taxon>Pentapetalae</taxon>
        <taxon>rosids</taxon>
        <taxon>fabids</taxon>
        <taxon>Oxalidales</taxon>
        <taxon>Cephalotaceae</taxon>
        <taxon>Cephalotus</taxon>
    </lineage>
</organism>
<dbReference type="Gene3D" id="3.40.30.10">
    <property type="entry name" value="Glutaredoxin"/>
    <property type="match status" value="1"/>
</dbReference>
<reference evidence="3" key="1">
    <citation type="submission" date="2016-04" db="EMBL/GenBank/DDBJ databases">
        <title>Cephalotus genome sequencing.</title>
        <authorList>
            <person name="Fukushima K."/>
            <person name="Hasebe M."/>
            <person name="Fang X."/>
        </authorList>
    </citation>
    <scope>NUCLEOTIDE SEQUENCE [LARGE SCALE GENOMIC DNA]</scope>
    <source>
        <strain evidence="3">cv. St1</strain>
    </source>
</reference>
<dbReference type="OrthoDB" id="10253744at2759"/>
<accession>A0A1Q3BDX5</accession>
<name>A0A1Q3BDX5_CEPFO</name>
<evidence type="ECO:0000256" key="1">
    <source>
        <dbReference type="SAM" id="Phobius"/>
    </source>
</evidence>
<feature type="non-terminal residue" evidence="2">
    <location>
        <position position="203"/>
    </location>
</feature>
<keyword evidence="1" id="KW-1133">Transmembrane helix</keyword>
<protein>
    <submittedName>
        <fullName evidence="2">Uncharacterized protein</fullName>
    </submittedName>
</protein>
<keyword evidence="3" id="KW-1185">Reference proteome</keyword>
<dbReference type="AlphaFoldDB" id="A0A1Q3BDX5"/>
<keyword evidence="1" id="KW-0472">Membrane</keyword>
<comment type="caution">
    <text evidence="2">The sequence shown here is derived from an EMBL/GenBank/DDBJ whole genome shotgun (WGS) entry which is preliminary data.</text>
</comment>
<proteinExistence type="predicted"/>
<dbReference type="STRING" id="3775.A0A1Q3BDX5"/>
<dbReference type="EMBL" id="BDDD01000450">
    <property type="protein sequence ID" value="GAV66054.1"/>
    <property type="molecule type" value="Genomic_DNA"/>
</dbReference>
<dbReference type="PANTHER" id="PTHR31902:SF14">
    <property type="entry name" value="ACTIN PATCHES DISTAL PROTEIN 1"/>
    <property type="match status" value="1"/>
</dbReference>
<keyword evidence="1" id="KW-0812">Transmembrane</keyword>
<dbReference type="InParanoid" id="A0A1Q3BDX5"/>
<dbReference type="PANTHER" id="PTHR31902">
    <property type="entry name" value="ACTIN PATCHES DISTAL PROTEIN 1"/>
    <property type="match status" value="1"/>
</dbReference>
<evidence type="ECO:0000313" key="2">
    <source>
        <dbReference type="EMBL" id="GAV66054.1"/>
    </source>
</evidence>
<sequence length="203" mass="22674">MLVDCLQWRIQNQIDNMLTALVRRNIVTGHWYGFVNPEDVPALVEHHIGKGETAEWIWRGQMGLFEEEQEKSLEQRLQVSGEINAKKSTKELTQRQMNEVNTAACGSQLDVIGCFQGEGNSCCQNALPENIDTQDVDERAVKVTPEKKSSKKLITQMNGGKGASACRVCAMPTWFESWERDFAALAVACAAVSVLVAYSCYKQ</sequence>
<gene>
    <name evidence="2" type="ORF">CFOL_v3_09565</name>
</gene>